<dbReference type="Pfam" id="PF19955">
    <property type="entry name" value="EAD1"/>
    <property type="match status" value="1"/>
</dbReference>
<evidence type="ECO:0000313" key="4">
    <source>
        <dbReference type="Proteomes" id="UP000553209"/>
    </source>
</evidence>
<keyword evidence="4" id="KW-1185">Reference proteome</keyword>
<gene>
    <name evidence="3" type="ORF">HGB44_28855</name>
</gene>
<dbReference type="Proteomes" id="UP000553209">
    <property type="component" value="Unassembled WGS sequence"/>
</dbReference>
<accession>A0A7X6MHX1</accession>
<evidence type="ECO:0000259" key="2">
    <source>
        <dbReference type="Pfam" id="PF19955"/>
    </source>
</evidence>
<evidence type="ECO:0000259" key="1">
    <source>
        <dbReference type="Pfam" id="PF12770"/>
    </source>
</evidence>
<evidence type="ECO:0000313" key="3">
    <source>
        <dbReference type="EMBL" id="NKZ01647.1"/>
    </source>
</evidence>
<proteinExistence type="predicted"/>
<protein>
    <recommendedName>
        <fullName evidence="5">CHAT domain-containing protein</fullName>
    </recommendedName>
</protein>
<dbReference type="EMBL" id="JAAXPG010000041">
    <property type="protein sequence ID" value="NKZ01647.1"/>
    <property type="molecule type" value="Genomic_DNA"/>
</dbReference>
<dbReference type="Pfam" id="PF12770">
    <property type="entry name" value="CHAT"/>
    <property type="match status" value="1"/>
</dbReference>
<feature type="domain" description="CHAT" evidence="1">
    <location>
        <begin position="114"/>
        <end position="253"/>
    </location>
</feature>
<evidence type="ECO:0008006" key="5">
    <source>
        <dbReference type="Google" id="ProtNLM"/>
    </source>
</evidence>
<dbReference type="AlphaFoldDB" id="A0A7X6MHX1"/>
<comment type="caution">
    <text evidence="3">The sequence shown here is derived from an EMBL/GenBank/DDBJ whole genome shotgun (WGS) entry which is preliminary data.</text>
</comment>
<name>A0A7X6MHX1_9ACTN</name>
<feature type="domain" description="Effector-associated" evidence="2">
    <location>
        <begin position="4"/>
        <end position="86"/>
    </location>
</feature>
<sequence length="288" mass="31264">MDAQLTPEEIDQFIRLFPPGQRARLVLREAGFPSASVPASADTAGDFWEQVAVELSSGTMEDGRRRVLEAALRRYPHNPVFLAGYAEPSRAEPPVPGEGRPFRVLVMSANPRGTERCGVERDARAAVDALRPTGAEIELVLAARSTDLRRVLEFRPRVLHLACHGEGDNLVFEDLHGEAQHVPARDIARALVHYRDASGAGLHGLVLGSCDGEHLAPHLTAAAEVVVAHKGRLDEPCAVAFSEHLYHQFARDDDLGLAAEVASHHVRLTDASCAPVTDGLLVMRRELG</sequence>
<organism evidence="3 4">
    <name type="scientific">Nocardiopsis alborubida</name>
    <dbReference type="NCBI Taxonomy" id="146802"/>
    <lineage>
        <taxon>Bacteria</taxon>
        <taxon>Bacillati</taxon>
        <taxon>Actinomycetota</taxon>
        <taxon>Actinomycetes</taxon>
        <taxon>Streptosporangiales</taxon>
        <taxon>Nocardiopsidaceae</taxon>
        <taxon>Nocardiopsis</taxon>
    </lineage>
</organism>
<dbReference type="InterPro" id="IPR045430">
    <property type="entry name" value="EAD1"/>
</dbReference>
<reference evidence="3 4" key="1">
    <citation type="submission" date="2020-04" db="EMBL/GenBank/DDBJ databases">
        <title>MicrobeNet Type strains.</title>
        <authorList>
            <person name="Nicholson A.C."/>
        </authorList>
    </citation>
    <scope>NUCLEOTIDE SEQUENCE [LARGE SCALE GENOMIC DNA]</scope>
    <source>
        <strain evidence="3 4">ATCC 23612</strain>
    </source>
</reference>
<dbReference type="RefSeq" id="WP_061082643.1">
    <property type="nucleotide sequence ID" value="NZ_JAAXPG010000041.1"/>
</dbReference>
<dbReference type="InterPro" id="IPR024983">
    <property type="entry name" value="CHAT_dom"/>
</dbReference>